<keyword evidence="2" id="KW-1185">Reference proteome</keyword>
<evidence type="ECO:0000313" key="2">
    <source>
        <dbReference type="Proteomes" id="UP000004949"/>
    </source>
</evidence>
<dbReference type="AlphaFoldDB" id="G6XJZ5"/>
<organism evidence="1 2">
    <name type="scientific">Gluconobacter morbifer G707</name>
    <dbReference type="NCBI Taxonomy" id="1088869"/>
    <lineage>
        <taxon>Bacteria</taxon>
        <taxon>Pseudomonadati</taxon>
        <taxon>Pseudomonadota</taxon>
        <taxon>Alphaproteobacteria</taxon>
        <taxon>Acetobacterales</taxon>
        <taxon>Acetobacteraceae</taxon>
        <taxon>Gluconobacter</taxon>
    </lineage>
</organism>
<protein>
    <submittedName>
        <fullName evidence="1">Uncharacterized protein</fullName>
    </submittedName>
</protein>
<name>G6XJZ5_9PROT</name>
<dbReference type="PATRIC" id="fig|1088869.3.peg.1719"/>
<dbReference type="EMBL" id="AGQV01000005">
    <property type="protein sequence ID" value="EHH67957.1"/>
    <property type="molecule type" value="Genomic_DNA"/>
</dbReference>
<proteinExistence type="predicted"/>
<dbReference type="STRING" id="1088869.GMO_17240"/>
<dbReference type="Proteomes" id="UP000004949">
    <property type="component" value="Unassembled WGS sequence"/>
</dbReference>
<comment type="caution">
    <text evidence="1">The sequence shown here is derived from an EMBL/GenBank/DDBJ whole genome shotgun (WGS) entry which is preliminary data.</text>
</comment>
<sequence length="121" mass="13734">MAAYTGFPVSIIPIITSGVAGTVMSRRQHQHEDARQNYLGLSDQTARDHPDCSHRIPFFRLMAVPASYPGRIEPQECPCDPVSELRSIRNHCSLSDRSQKNFCQDQKLKYIPHAKRLSLIQ</sequence>
<gene>
    <name evidence="1" type="ORF">GMO_17240</name>
</gene>
<evidence type="ECO:0000313" key="1">
    <source>
        <dbReference type="EMBL" id="EHH67957.1"/>
    </source>
</evidence>
<reference evidence="1 2" key="1">
    <citation type="submission" date="2011-10" db="EMBL/GenBank/DDBJ databases">
        <title>Genome sequence of Gluconobacter morbifer G707, isolated from Drosophila gut.</title>
        <authorList>
            <person name="Lee W.-J."/>
            <person name="Kim E.-K."/>
        </authorList>
    </citation>
    <scope>NUCLEOTIDE SEQUENCE [LARGE SCALE GENOMIC DNA]</scope>
    <source>
        <strain evidence="1 2">G707</strain>
    </source>
</reference>
<accession>G6XJZ5</accession>